<reference evidence="3" key="1">
    <citation type="submission" date="2016-06" db="UniProtKB">
        <authorList>
            <consortium name="WormBaseParasite"/>
        </authorList>
    </citation>
    <scope>IDENTIFICATION</scope>
</reference>
<evidence type="ECO:0000313" key="1">
    <source>
        <dbReference type="EMBL" id="VDK34365.1"/>
    </source>
</evidence>
<dbReference type="SUPFAM" id="SSF48445">
    <property type="entry name" value="14-3-3 protein"/>
    <property type="match status" value="1"/>
</dbReference>
<keyword evidence="2" id="KW-1185">Reference proteome</keyword>
<dbReference type="Proteomes" id="UP000271098">
    <property type="component" value="Unassembled WGS sequence"/>
</dbReference>
<reference evidence="1 2" key="2">
    <citation type="submission" date="2018-11" db="EMBL/GenBank/DDBJ databases">
        <authorList>
            <consortium name="Pathogen Informatics"/>
        </authorList>
    </citation>
    <scope>NUCLEOTIDE SEQUENCE [LARGE SCALE GENOMIC DNA]</scope>
</reference>
<dbReference type="Gene3D" id="1.20.190.20">
    <property type="entry name" value="14-3-3 domain"/>
    <property type="match status" value="1"/>
</dbReference>
<protein>
    <submittedName>
        <fullName evidence="3">14_3_3 domain-containing protein</fullName>
    </submittedName>
</protein>
<sequence>MEDGAIGKFNSPQQLMRLLETDLSTKAQWAALALKMGRLEEATTVMAEVIREKKHLTVNERFVFALAYQERAKECRETCHCIEKRRRVEHQECERAMTIVHESVEYELSDMLHELCVLLSRATFYDIIIFLICFWGKTLL</sequence>
<evidence type="ECO:0000313" key="3">
    <source>
        <dbReference type="WBParaSite" id="GPUH_0000246401-mRNA-1"/>
    </source>
</evidence>
<dbReference type="WBParaSite" id="GPUH_0000246401-mRNA-1">
    <property type="protein sequence ID" value="GPUH_0000246401-mRNA-1"/>
    <property type="gene ID" value="GPUH_0000246401"/>
</dbReference>
<dbReference type="InterPro" id="IPR036815">
    <property type="entry name" value="14-3-3_dom_sf"/>
</dbReference>
<dbReference type="EMBL" id="UYRT01003719">
    <property type="protein sequence ID" value="VDK34365.1"/>
    <property type="molecule type" value="Genomic_DNA"/>
</dbReference>
<gene>
    <name evidence="1" type="ORF">GPUH_LOCUS2459</name>
</gene>
<evidence type="ECO:0000313" key="2">
    <source>
        <dbReference type="Proteomes" id="UP000271098"/>
    </source>
</evidence>
<proteinExistence type="predicted"/>
<accession>A0A183D168</accession>
<name>A0A183D168_9BILA</name>
<dbReference type="AlphaFoldDB" id="A0A183D168"/>
<organism evidence="3">
    <name type="scientific">Gongylonema pulchrum</name>
    <dbReference type="NCBI Taxonomy" id="637853"/>
    <lineage>
        <taxon>Eukaryota</taxon>
        <taxon>Metazoa</taxon>
        <taxon>Ecdysozoa</taxon>
        <taxon>Nematoda</taxon>
        <taxon>Chromadorea</taxon>
        <taxon>Rhabditida</taxon>
        <taxon>Spirurina</taxon>
        <taxon>Spiruromorpha</taxon>
        <taxon>Spiruroidea</taxon>
        <taxon>Gongylonematidae</taxon>
        <taxon>Gongylonema</taxon>
    </lineage>
</organism>